<keyword evidence="2" id="KW-0472">Membrane</keyword>
<evidence type="ECO:0000313" key="4">
    <source>
        <dbReference type="Proteomes" id="UP000677913"/>
    </source>
</evidence>
<evidence type="ECO:0000313" key="3">
    <source>
        <dbReference type="EMBL" id="MBS2966027.1"/>
    </source>
</evidence>
<evidence type="ECO:0008006" key="5">
    <source>
        <dbReference type="Google" id="ProtNLM"/>
    </source>
</evidence>
<sequence>MKKTSAKTAPIETASAKAASANTAPTKNAPTKNAPTKNVAATDKSAPEGMPGAPASRPRTVTAATALTGLIAALLFAYGLYLIVAGLSGQPVLRARAELGGALFALFGLGIGWVARGLLRVEAWARTPAVLTHLLVLAACYWMVQGGYYGEAAPTGLYGLAGIVLLFVPASHRVLSREVH</sequence>
<keyword evidence="4" id="KW-1185">Reference proteome</keyword>
<feature type="region of interest" description="Disordered" evidence="1">
    <location>
        <begin position="1"/>
        <end position="57"/>
    </location>
</feature>
<gene>
    <name evidence="3" type="ORF">KGA66_23485</name>
</gene>
<comment type="caution">
    <text evidence="3">The sequence shown here is derived from an EMBL/GenBank/DDBJ whole genome shotgun (WGS) entry which is preliminary data.</text>
</comment>
<accession>A0A8J7WT60</accession>
<organism evidence="3 4">
    <name type="scientific">Actinocrinis puniceicyclus</name>
    <dbReference type="NCBI Taxonomy" id="977794"/>
    <lineage>
        <taxon>Bacteria</taxon>
        <taxon>Bacillati</taxon>
        <taxon>Actinomycetota</taxon>
        <taxon>Actinomycetes</taxon>
        <taxon>Catenulisporales</taxon>
        <taxon>Actinospicaceae</taxon>
        <taxon>Actinocrinis</taxon>
    </lineage>
</organism>
<name>A0A8J7WT60_9ACTN</name>
<keyword evidence="2" id="KW-1133">Transmembrane helix</keyword>
<keyword evidence="2" id="KW-0812">Transmembrane</keyword>
<feature type="transmembrane region" description="Helical" evidence="2">
    <location>
        <begin position="156"/>
        <end position="175"/>
    </location>
</feature>
<dbReference type="AlphaFoldDB" id="A0A8J7WT60"/>
<feature type="transmembrane region" description="Helical" evidence="2">
    <location>
        <begin position="66"/>
        <end position="87"/>
    </location>
</feature>
<feature type="transmembrane region" description="Helical" evidence="2">
    <location>
        <begin position="99"/>
        <end position="119"/>
    </location>
</feature>
<feature type="compositionally biased region" description="Low complexity" evidence="1">
    <location>
        <begin position="8"/>
        <end position="38"/>
    </location>
</feature>
<reference evidence="3" key="1">
    <citation type="submission" date="2021-04" db="EMBL/GenBank/DDBJ databases">
        <title>Genome based classification of Actinospica acidithermotolerans sp. nov., an actinobacterium isolated from an Indonesian hot spring.</title>
        <authorList>
            <person name="Kusuma A.B."/>
            <person name="Putra K.E."/>
            <person name="Nafisah S."/>
            <person name="Loh J."/>
            <person name="Nouioui I."/>
            <person name="Goodfellow M."/>
        </authorList>
    </citation>
    <scope>NUCLEOTIDE SEQUENCE</scope>
    <source>
        <strain evidence="3">DSM 45618</strain>
    </source>
</reference>
<evidence type="ECO:0000256" key="2">
    <source>
        <dbReference type="SAM" id="Phobius"/>
    </source>
</evidence>
<feature type="transmembrane region" description="Helical" evidence="2">
    <location>
        <begin position="131"/>
        <end position="150"/>
    </location>
</feature>
<dbReference type="EMBL" id="JAGSXH010000116">
    <property type="protein sequence ID" value="MBS2966027.1"/>
    <property type="molecule type" value="Genomic_DNA"/>
</dbReference>
<dbReference type="Proteomes" id="UP000677913">
    <property type="component" value="Unassembled WGS sequence"/>
</dbReference>
<evidence type="ECO:0000256" key="1">
    <source>
        <dbReference type="SAM" id="MobiDB-lite"/>
    </source>
</evidence>
<dbReference type="RefSeq" id="WP_211470700.1">
    <property type="nucleotide sequence ID" value="NZ_JAGSXH010000116.1"/>
</dbReference>
<proteinExistence type="predicted"/>
<protein>
    <recommendedName>
        <fullName evidence="5">Integral membrane protein</fullName>
    </recommendedName>
</protein>